<gene>
    <name evidence="1" type="ORF">I4F81_012381</name>
</gene>
<accession>A0ACC3CJE6</accession>
<protein>
    <submittedName>
        <fullName evidence="1">Uncharacterized protein</fullName>
    </submittedName>
</protein>
<sequence>MGRPAVAACEPSAGLPRMDGAAYDWAAGVVAAPAPAAVAIETPAHADLRAQWHPPLAATKEALLLLAAELDEAMVRAAGGGDGGAAAVDAAMAYRVDLVHAVTALSSKRLYVEQAVQPSTGPFFECLFDPSAGPQADGDLLGPDVRHAAAAVALVRKVTFDDPWGNRAVELLSQTVRGSLYRRWRAVPATVSPAILLVHKDSRTLIVACRSTQSRQDYLLDLRVLLKAPPPALNFLPGPLPAATAGPRQDRAGAVRVHEGFGRAAAAIKADVFAGIAAWRRQSPDNTRVVFTGHSLGAAVATLLAAAYGGTGPAAAALVTFGGPRVGTAAAEALIATRTVHTRVVTTGDPVPALPPGASYASAAAAQHWRLDAMAPGVFDHCQDRERHLGCLAVPFINLYRCLVDHPFPSYLKLLTAHYRRLTAAAAAEGPPPLGHAA</sequence>
<comment type="caution">
    <text evidence="1">The sequence shown here is derived from an EMBL/GenBank/DDBJ whole genome shotgun (WGS) entry which is preliminary data.</text>
</comment>
<dbReference type="EMBL" id="CM020620">
    <property type="protein sequence ID" value="KAK1869916.1"/>
    <property type="molecule type" value="Genomic_DNA"/>
</dbReference>
<dbReference type="Proteomes" id="UP000798662">
    <property type="component" value="Chromosome 3"/>
</dbReference>
<name>A0ACC3CJE6_PYRYE</name>
<keyword evidence="2" id="KW-1185">Reference proteome</keyword>
<proteinExistence type="predicted"/>
<organism evidence="1 2">
    <name type="scientific">Pyropia yezoensis</name>
    <name type="common">Susabi-nori</name>
    <name type="synonym">Porphyra yezoensis</name>
    <dbReference type="NCBI Taxonomy" id="2788"/>
    <lineage>
        <taxon>Eukaryota</taxon>
        <taxon>Rhodophyta</taxon>
        <taxon>Bangiophyceae</taxon>
        <taxon>Bangiales</taxon>
        <taxon>Bangiaceae</taxon>
        <taxon>Pyropia</taxon>
    </lineage>
</organism>
<reference evidence="1" key="1">
    <citation type="submission" date="2019-11" db="EMBL/GenBank/DDBJ databases">
        <title>Nori genome reveals adaptations in red seaweeds to the harsh intertidal environment.</title>
        <authorList>
            <person name="Wang D."/>
            <person name="Mao Y."/>
        </authorList>
    </citation>
    <scope>NUCLEOTIDE SEQUENCE</scope>
    <source>
        <tissue evidence="1">Gametophyte</tissue>
    </source>
</reference>
<evidence type="ECO:0000313" key="1">
    <source>
        <dbReference type="EMBL" id="KAK1869916.1"/>
    </source>
</evidence>
<evidence type="ECO:0000313" key="2">
    <source>
        <dbReference type="Proteomes" id="UP000798662"/>
    </source>
</evidence>